<evidence type="ECO:0008006" key="5">
    <source>
        <dbReference type="Google" id="ProtNLM"/>
    </source>
</evidence>
<dbReference type="AlphaFoldDB" id="A0A382IKC8"/>
<dbReference type="SUPFAM" id="SSF52317">
    <property type="entry name" value="Class I glutamine amidotransferase-like"/>
    <property type="match status" value="1"/>
</dbReference>
<keyword evidence="2" id="KW-0808">Transferase</keyword>
<dbReference type="Pfam" id="PF04204">
    <property type="entry name" value="HTS"/>
    <property type="match status" value="1"/>
</dbReference>
<accession>A0A382IKC8</accession>
<name>A0A382IKC8_9ZZZZ</name>
<protein>
    <recommendedName>
        <fullName evidence="5">Glutamine amidotransferase domain-containing protein</fullName>
    </recommendedName>
</protein>
<feature type="non-terminal residue" evidence="4">
    <location>
        <position position="324"/>
    </location>
</feature>
<dbReference type="GO" id="GO:0008899">
    <property type="term" value="F:homoserine O-succinyltransferase activity"/>
    <property type="evidence" value="ECO:0007669"/>
    <property type="project" value="TreeGrafter"/>
</dbReference>
<dbReference type="PANTHER" id="PTHR20919:SF0">
    <property type="entry name" value="HOMOSERINE O-SUCCINYLTRANSFERASE"/>
    <property type="match status" value="1"/>
</dbReference>
<dbReference type="PANTHER" id="PTHR20919">
    <property type="entry name" value="HOMOSERINE O-SUCCINYLTRANSFERASE"/>
    <property type="match status" value="1"/>
</dbReference>
<proteinExistence type="inferred from homology"/>
<evidence type="ECO:0000256" key="3">
    <source>
        <dbReference type="ARBA" id="ARBA00023315"/>
    </source>
</evidence>
<organism evidence="4">
    <name type="scientific">marine metagenome</name>
    <dbReference type="NCBI Taxonomy" id="408172"/>
    <lineage>
        <taxon>unclassified sequences</taxon>
        <taxon>metagenomes</taxon>
        <taxon>ecological metagenomes</taxon>
    </lineage>
</organism>
<dbReference type="InterPro" id="IPR033752">
    <property type="entry name" value="MetA_family"/>
</dbReference>
<keyword evidence="1" id="KW-0028">Amino-acid biosynthesis</keyword>
<dbReference type="EMBL" id="UINC01067952">
    <property type="protein sequence ID" value="SVC00130.1"/>
    <property type="molecule type" value="Genomic_DNA"/>
</dbReference>
<evidence type="ECO:0000313" key="4">
    <source>
        <dbReference type="EMBL" id="SVC00130.1"/>
    </source>
</evidence>
<evidence type="ECO:0000256" key="1">
    <source>
        <dbReference type="ARBA" id="ARBA00022605"/>
    </source>
</evidence>
<dbReference type="InterPro" id="IPR029062">
    <property type="entry name" value="Class_I_gatase-like"/>
</dbReference>
<sequence>MPLIAHSNLPSFERLKNQGETILSKDRAEHQVIRELHIGLLNMMPDAALEATERQFFRLVGHSNQIAQFYMHPFSLSSIERSSKASEHLKTYYKTFEEIKSQGLDALIISGANVSHPDLQRAPFYEQLKEVVDWSYENVTSTLCSCLATPAVLEFKYGQKRQPVGAKHWGVFPHNVVNRAHPLVKGVNTRFDIPHSRFNEISELQFAKAEVEVLAKSPIGVHLAVSPDLFRIVFFQGHPEYDAISLLKEYKREVALYLENNGTEYPPIPSNYLSLQSQAILEEYRTKLDSKKASIADFPEALITNKLDNTWHDSANAIINNWIG</sequence>
<dbReference type="GO" id="GO:0008652">
    <property type="term" value="P:amino acid biosynthetic process"/>
    <property type="evidence" value="ECO:0007669"/>
    <property type="project" value="UniProtKB-KW"/>
</dbReference>
<gene>
    <name evidence="4" type="ORF">METZ01_LOCUS252984</name>
</gene>
<dbReference type="Gene3D" id="3.40.50.880">
    <property type="match status" value="1"/>
</dbReference>
<keyword evidence="3" id="KW-0012">Acyltransferase</keyword>
<dbReference type="PIRSF" id="PIRSF000450">
    <property type="entry name" value="H_ser_succinyltr"/>
    <property type="match status" value="1"/>
</dbReference>
<evidence type="ECO:0000256" key="2">
    <source>
        <dbReference type="ARBA" id="ARBA00022679"/>
    </source>
</evidence>
<reference evidence="4" key="1">
    <citation type="submission" date="2018-05" db="EMBL/GenBank/DDBJ databases">
        <authorList>
            <person name="Lanie J.A."/>
            <person name="Ng W.-L."/>
            <person name="Kazmierczak K.M."/>
            <person name="Andrzejewski T.M."/>
            <person name="Davidsen T.M."/>
            <person name="Wayne K.J."/>
            <person name="Tettelin H."/>
            <person name="Glass J.I."/>
            <person name="Rusch D."/>
            <person name="Podicherti R."/>
            <person name="Tsui H.-C.T."/>
            <person name="Winkler M.E."/>
        </authorList>
    </citation>
    <scope>NUCLEOTIDE SEQUENCE</scope>
</reference>
<dbReference type="HAMAP" id="MF_00295">
    <property type="entry name" value="MetA_acyltransf"/>
    <property type="match status" value="1"/>
</dbReference>
<dbReference type="NCBIfam" id="NF003776">
    <property type="entry name" value="PRK05368.1-3"/>
    <property type="match status" value="1"/>
</dbReference>